<evidence type="ECO:0008006" key="4">
    <source>
        <dbReference type="Google" id="ProtNLM"/>
    </source>
</evidence>
<name>A0A8X8WSJ3_SALSN</name>
<reference evidence="2" key="1">
    <citation type="submission" date="2018-01" db="EMBL/GenBank/DDBJ databases">
        <authorList>
            <person name="Mao J.F."/>
        </authorList>
    </citation>
    <scope>NUCLEOTIDE SEQUENCE</scope>
    <source>
        <strain evidence="2">Huo1</strain>
        <tissue evidence="2">Leaf</tissue>
    </source>
</reference>
<feature type="region of interest" description="Disordered" evidence="1">
    <location>
        <begin position="1"/>
        <end position="25"/>
    </location>
</feature>
<dbReference type="EMBL" id="PNBA02000014">
    <property type="protein sequence ID" value="KAG6400418.1"/>
    <property type="molecule type" value="Genomic_DNA"/>
</dbReference>
<accession>A0A8X8WSJ3</accession>
<dbReference type="AlphaFoldDB" id="A0A8X8WSJ3"/>
<organism evidence="2">
    <name type="scientific">Salvia splendens</name>
    <name type="common">Scarlet sage</name>
    <dbReference type="NCBI Taxonomy" id="180675"/>
    <lineage>
        <taxon>Eukaryota</taxon>
        <taxon>Viridiplantae</taxon>
        <taxon>Streptophyta</taxon>
        <taxon>Embryophyta</taxon>
        <taxon>Tracheophyta</taxon>
        <taxon>Spermatophyta</taxon>
        <taxon>Magnoliopsida</taxon>
        <taxon>eudicotyledons</taxon>
        <taxon>Gunneridae</taxon>
        <taxon>Pentapetalae</taxon>
        <taxon>asterids</taxon>
        <taxon>lamiids</taxon>
        <taxon>Lamiales</taxon>
        <taxon>Lamiaceae</taxon>
        <taxon>Nepetoideae</taxon>
        <taxon>Mentheae</taxon>
        <taxon>Salviinae</taxon>
        <taxon>Salvia</taxon>
        <taxon>Salvia subgen. Calosphace</taxon>
        <taxon>core Calosphace</taxon>
    </lineage>
</organism>
<protein>
    <recommendedName>
        <fullName evidence="4">Cystatin domain-containing protein</fullName>
    </recommendedName>
</protein>
<gene>
    <name evidence="2" type="ORF">SASPL_137249</name>
</gene>
<comment type="caution">
    <text evidence="2">The sequence shown here is derived from an EMBL/GenBank/DDBJ whole genome shotgun (WGS) entry which is preliminary data.</text>
</comment>
<sequence>MADPNFSTGEPSSVKSPNFSIGETTSDLDLFGKRKRGNDIKEIDSGMAKEAKKTKEVLEFTDFFGLLSIYKKKMIFEKEDFDPMVDYVASDDDEEDINDMKEHPYDREAVLKYISQVRNSGGFDVDVHIPGWLHAGLVNFFPNMMSYPNQRDFIYKLAQVAIDEIKKSKSFELVEVVKAVSSNPCYGLVYLTLAVKKDGGEGEEAATIQAIVNCHWDSPLELKEWRVKPEVEA</sequence>
<evidence type="ECO:0000256" key="1">
    <source>
        <dbReference type="SAM" id="MobiDB-lite"/>
    </source>
</evidence>
<dbReference type="PANTHER" id="PTHR31260:SF28">
    <property type="entry name" value="CYSTATIN DOMAIN PROTEIN"/>
    <property type="match status" value="1"/>
</dbReference>
<evidence type="ECO:0000313" key="2">
    <source>
        <dbReference type="EMBL" id="KAG6400418.1"/>
    </source>
</evidence>
<dbReference type="PANTHER" id="PTHR31260">
    <property type="entry name" value="CYSTATIN/MONELLIN SUPERFAMILY PROTEIN"/>
    <property type="match status" value="1"/>
</dbReference>
<dbReference type="Proteomes" id="UP000298416">
    <property type="component" value="Unassembled WGS sequence"/>
</dbReference>
<reference evidence="2" key="2">
    <citation type="submission" date="2020-08" db="EMBL/GenBank/DDBJ databases">
        <title>Plant Genome Project.</title>
        <authorList>
            <person name="Zhang R.-G."/>
        </authorList>
    </citation>
    <scope>NUCLEOTIDE SEQUENCE</scope>
    <source>
        <strain evidence="2">Huo1</strain>
        <tissue evidence="2">Leaf</tissue>
    </source>
</reference>
<dbReference type="InterPro" id="IPR006462">
    <property type="entry name" value="MS5"/>
</dbReference>
<dbReference type="OrthoDB" id="918396at2759"/>
<proteinExistence type="predicted"/>
<keyword evidence="3" id="KW-1185">Reference proteome</keyword>
<evidence type="ECO:0000313" key="3">
    <source>
        <dbReference type="Proteomes" id="UP000298416"/>
    </source>
</evidence>